<comment type="caution">
    <text evidence="2">The sequence shown here is derived from an EMBL/GenBank/DDBJ whole genome shotgun (WGS) entry which is preliminary data.</text>
</comment>
<feature type="region of interest" description="Disordered" evidence="1">
    <location>
        <begin position="473"/>
        <end position="494"/>
    </location>
</feature>
<name>A0A423IZM0_9PSED</name>
<dbReference type="Proteomes" id="UP000283260">
    <property type="component" value="Unassembled WGS sequence"/>
</dbReference>
<dbReference type="PANTHER" id="PTHR32305:SF15">
    <property type="entry name" value="PROTEIN RHSA-RELATED"/>
    <property type="match status" value="1"/>
</dbReference>
<evidence type="ECO:0000313" key="3">
    <source>
        <dbReference type="Proteomes" id="UP000283260"/>
    </source>
</evidence>
<dbReference type="AlphaFoldDB" id="A0A423IZM0"/>
<dbReference type="PANTHER" id="PTHR32305">
    <property type="match status" value="1"/>
</dbReference>
<dbReference type="InterPro" id="IPR022385">
    <property type="entry name" value="Rhs_assc_core"/>
</dbReference>
<dbReference type="InterPro" id="IPR050708">
    <property type="entry name" value="T6SS_VgrG/RHS"/>
</dbReference>
<evidence type="ECO:0000313" key="2">
    <source>
        <dbReference type="EMBL" id="RON30890.1"/>
    </source>
</evidence>
<sequence>MSARLHCKTPTINVVDSRDLTVRHVAYWRSDAAKAAQACITRQQYDTAGRQIAQWDPRLFAETQKANRTTLYSLSGKPLRVDSVDAGWRLNLPGDAGQTLRNWDQRGNHWRTTFDNQLRPITIQEESPGQPTRIIERFSYGDNSKDSAALNRCGLLIRHDDEAGTLLIDEYSLGGKPSCQTRHFLSSAETLDWPAEEHSRNLLRETGDGYKTQWHYDATGEVIRQVDAGQHQQRFSFDVAGRLKTVSLKLKDTEIENTLVKDLVYNAFGQVESQTAGNNVMSRAVFDPASGRLTSMTATVSNRTLQSLHYSYDAVGNVTQIEDKAQPVQFGSNQRVEAVSTFTYDSLYQLTSATGREAAGTTTAPYIPALGITPIDTRQLFNFTQHYTYDAGGNLTELRHVRDRNNYTRTFNVANLSNRLVSWCQGSELPGTATTFDDNGNLQDLQSGQSLQWNAHNQLTRVVLVKREDGPDDHERYDYDGSGQRLRKTTTTQGASITHTREVRYLPGIEIRTRGKERMEVITVQAGRGSVRCLHWTEGQPSGIPADQLRYSLDDHLGSSSLELDGNADLISQESYFPFGGTAWTASRSKVEADYRTIRYSGKERDASGLYYYGHRYYAPWLQRWISPDPAGTVDGLNLYCMVGNNPVRFVDHEGLMRDEDLREFEKWGRARSQEIMDSALGDYTYRLMPDNFDKRSDQFLYPELLRTEFLAHSYGYIKPTEVGLSDFFNLPKPRGSMRGFRGVDRSYSGTANTPEPVGYYLKYGTYNISNTADYLTDVSNRYAAAGNDMFHNVTLDEDVLRDAPTLSRLTATAHELQQTTRDWIETHIDKMGGIMPILAGGPGTHAEVRLVNSVVALYPDRAERMLSETSVFTDTLSRGDAPQPFPACINCSGILPGIINIPTGRNTPNYAGYNALVQQINQAPPSRRATGRNRR</sequence>
<evidence type="ECO:0000256" key="1">
    <source>
        <dbReference type="SAM" id="MobiDB-lite"/>
    </source>
</evidence>
<organism evidence="2 3">
    <name type="scientific">Pseudomonas frederiksbergensis</name>
    <dbReference type="NCBI Taxonomy" id="104087"/>
    <lineage>
        <taxon>Bacteria</taxon>
        <taxon>Pseudomonadati</taxon>
        <taxon>Pseudomonadota</taxon>
        <taxon>Gammaproteobacteria</taxon>
        <taxon>Pseudomonadales</taxon>
        <taxon>Pseudomonadaceae</taxon>
        <taxon>Pseudomonas</taxon>
    </lineage>
</organism>
<gene>
    <name evidence="2" type="ORF">BK661_18140</name>
</gene>
<dbReference type="RefSeq" id="WP_123498835.1">
    <property type="nucleotide sequence ID" value="NZ_MOBL01000020.1"/>
</dbReference>
<accession>A0A423IZM0</accession>
<dbReference type="NCBIfam" id="TIGR03696">
    <property type="entry name" value="Rhs_assc_core"/>
    <property type="match status" value="1"/>
</dbReference>
<reference evidence="2 3" key="1">
    <citation type="submission" date="2016-10" db="EMBL/GenBank/DDBJ databases">
        <title>Comparative genome analysis of multiple Pseudomonas spp. focuses on biocontrol and plant growth promoting traits.</title>
        <authorList>
            <person name="Tao X.-Y."/>
            <person name="Taylor C.G."/>
        </authorList>
    </citation>
    <scope>NUCLEOTIDE SEQUENCE [LARGE SCALE GENOMIC DNA]</scope>
    <source>
        <strain evidence="2 3">94G2</strain>
    </source>
</reference>
<proteinExistence type="predicted"/>
<protein>
    <submittedName>
        <fullName evidence="2">Toxin</fullName>
    </submittedName>
</protein>
<dbReference type="Gene3D" id="2.180.10.10">
    <property type="entry name" value="RHS repeat-associated core"/>
    <property type="match status" value="1"/>
</dbReference>
<dbReference type="EMBL" id="MOBL01000020">
    <property type="protein sequence ID" value="RON30890.1"/>
    <property type="molecule type" value="Genomic_DNA"/>
</dbReference>